<sequence>MSDALVQDRVSDAPDYTPRQSAVLEEALRLLVEGGDRALTTAAIARAANCSKESLYKWFGDRDDLLAAMVSWQAAKVRVRTSSDMPADGADFRQRLEEFASDLLTVLSGDVSLALNRLAIGQASRDDSRLGALVLKRGRDAIRQRASALLRSGLDRGHLEFTDIERAYRALYGLVVGDLHVRMLLGDEPTGADRDFRRHAQRAIAQFFRLYGTADPDGKPSGKNHNQH</sequence>
<dbReference type="GO" id="GO:0000976">
    <property type="term" value="F:transcription cis-regulatory region binding"/>
    <property type="evidence" value="ECO:0007669"/>
    <property type="project" value="TreeGrafter"/>
</dbReference>
<organism evidence="4 5">
    <name type="scientific">Flavimaribacter sediminis</name>
    <dbReference type="NCBI Taxonomy" id="2865987"/>
    <lineage>
        <taxon>Bacteria</taxon>
        <taxon>Pseudomonadati</taxon>
        <taxon>Pseudomonadota</taxon>
        <taxon>Alphaproteobacteria</taxon>
        <taxon>Hyphomicrobiales</taxon>
        <taxon>Rhizobiaceae</taxon>
        <taxon>Flavimaribacter</taxon>
    </lineage>
</organism>
<dbReference type="SUPFAM" id="SSF46689">
    <property type="entry name" value="Homeodomain-like"/>
    <property type="match status" value="1"/>
</dbReference>
<dbReference type="SUPFAM" id="SSF48498">
    <property type="entry name" value="Tetracyclin repressor-like, C-terminal domain"/>
    <property type="match status" value="1"/>
</dbReference>
<dbReference type="PROSITE" id="PS50977">
    <property type="entry name" value="HTH_TETR_2"/>
    <property type="match status" value="1"/>
</dbReference>
<feature type="domain" description="HTH tetR-type" evidence="3">
    <location>
        <begin position="17"/>
        <end position="77"/>
    </location>
</feature>
<dbReference type="Proteomes" id="UP001196509">
    <property type="component" value="Unassembled WGS sequence"/>
</dbReference>
<dbReference type="PANTHER" id="PTHR30055">
    <property type="entry name" value="HTH-TYPE TRANSCRIPTIONAL REGULATOR RUTR"/>
    <property type="match status" value="1"/>
</dbReference>
<dbReference type="InterPro" id="IPR009057">
    <property type="entry name" value="Homeodomain-like_sf"/>
</dbReference>
<comment type="caution">
    <text evidence="4">The sequence shown here is derived from an EMBL/GenBank/DDBJ whole genome shotgun (WGS) entry which is preliminary data.</text>
</comment>
<keyword evidence="5" id="KW-1185">Reference proteome</keyword>
<evidence type="ECO:0000256" key="1">
    <source>
        <dbReference type="ARBA" id="ARBA00023125"/>
    </source>
</evidence>
<dbReference type="Gene3D" id="1.10.10.60">
    <property type="entry name" value="Homeodomain-like"/>
    <property type="match status" value="1"/>
</dbReference>
<evidence type="ECO:0000259" key="3">
    <source>
        <dbReference type="PROSITE" id="PS50977"/>
    </source>
</evidence>
<reference evidence="4" key="1">
    <citation type="submission" date="2021-08" db="EMBL/GenBank/DDBJ databases">
        <title>Hoeflea bacterium WL0058 sp. nov., isolated from the sediment.</title>
        <authorList>
            <person name="Wang L."/>
            <person name="Zhang D."/>
        </authorList>
    </citation>
    <scope>NUCLEOTIDE SEQUENCE</scope>
    <source>
        <strain evidence="4">WL0058</strain>
    </source>
</reference>
<protein>
    <submittedName>
        <fullName evidence="4">TetR/AcrR family transcriptional regulator</fullName>
    </submittedName>
</protein>
<dbReference type="InterPro" id="IPR050109">
    <property type="entry name" value="HTH-type_TetR-like_transc_reg"/>
</dbReference>
<dbReference type="InterPro" id="IPR001647">
    <property type="entry name" value="HTH_TetR"/>
</dbReference>
<dbReference type="GO" id="GO:0003700">
    <property type="term" value="F:DNA-binding transcription factor activity"/>
    <property type="evidence" value="ECO:0007669"/>
    <property type="project" value="TreeGrafter"/>
</dbReference>
<dbReference type="PRINTS" id="PR00455">
    <property type="entry name" value="HTHTETR"/>
</dbReference>
<feature type="DNA-binding region" description="H-T-H motif" evidence="2">
    <location>
        <begin position="40"/>
        <end position="59"/>
    </location>
</feature>
<accession>A0AAE2ZGS4</accession>
<evidence type="ECO:0000256" key="2">
    <source>
        <dbReference type="PROSITE-ProRule" id="PRU00335"/>
    </source>
</evidence>
<proteinExistence type="predicted"/>
<gene>
    <name evidence="4" type="ORF">K1W69_01520</name>
</gene>
<evidence type="ECO:0000313" key="5">
    <source>
        <dbReference type="Proteomes" id="UP001196509"/>
    </source>
</evidence>
<dbReference type="InterPro" id="IPR036271">
    <property type="entry name" value="Tet_transcr_reg_TetR-rel_C_sf"/>
</dbReference>
<name>A0AAE2ZGS4_9HYPH</name>
<dbReference type="Pfam" id="PF14246">
    <property type="entry name" value="TetR_C_7"/>
    <property type="match status" value="1"/>
</dbReference>
<dbReference type="Pfam" id="PF00440">
    <property type="entry name" value="TetR_N"/>
    <property type="match status" value="1"/>
</dbReference>
<evidence type="ECO:0000313" key="4">
    <source>
        <dbReference type="EMBL" id="MBW8635849.1"/>
    </source>
</evidence>
<dbReference type="AlphaFoldDB" id="A0AAE2ZGS4"/>
<dbReference type="InterPro" id="IPR039536">
    <property type="entry name" value="TetR_C_Proteobacteria"/>
</dbReference>
<dbReference type="RefSeq" id="WP_220226566.1">
    <property type="nucleotide sequence ID" value="NZ_JAICBX010000001.1"/>
</dbReference>
<keyword evidence="1 2" id="KW-0238">DNA-binding</keyword>
<dbReference type="Gene3D" id="1.10.357.10">
    <property type="entry name" value="Tetracycline Repressor, domain 2"/>
    <property type="match status" value="1"/>
</dbReference>
<dbReference type="EMBL" id="JAICBX010000001">
    <property type="protein sequence ID" value="MBW8635849.1"/>
    <property type="molecule type" value="Genomic_DNA"/>
</dbReference>
<dbReference type="PANTHER" id="PTHR30055:SF146">
    <property type="entry name" value="HTH-TYPE TRANSCRIPTIONAL DUAL REGULATOR CECR"/>
    <property type="match status" value="1"/>
</dbReference>